<protein>
    <submittedName>
        <fullName evidence="2">Polyphosphate kinase family protein</fullName>
    </submittedName>
</protein>
<dbReference type="PANTHER" id="PTHR30218:SF0">
    <property type="entry name" value="POLYPHOSPHATE KINASE"/>
    <property type="match status" value="1"/>
</dbReference>
<dbReference type="InterPro" id="IPR036832">
    <property type="entry name" value="PPK_N_dom_sf"/>
</dbReference>
<proteinExistence type="predicted"/>
<dbReference type="GO" id="GO:0006799">
    <property type="term" value="P:polyphosphate biosynthetic process"/>
    <property type="evidence" value="ECO:0007669"/>
    <property type="project" value="InterPro"/>
</dbReference>
<dbReference type="PANTHER" id="PTHR30218">
    <property type="entry name" value="POLYPHOSPHATE KINASE"/>
    <property type="match status" value="1"/>
</dbReference>
<sequence>MDISFTQNRELSWLKFNERVLDEADEKDVELFERLKFFSIFDTNLEEFFYG</sequence>
<evidence type="ECO:0000313" key="3">
    <source>
        <dbReference type="Proteomes" id="UP000005451"/>
    </source>
</evidence>
<dbReference type="GO" id="GO:0009358">
    <property type="term" value="C:polyphosphate kinase complex"/>
    <property type="evidence" value="ECO:0007669"/>
    <property type="project" value="InterPro"/>
</dbReference>
<dbReference type="SUPFAM" id="SSF140356">
    <property type="entry name" value="PPK N-terminal domain-like"/>
    <property type="match status" value="1"/>
</dbReference>
<dbReference type="STRING" id="561177.ANHYDRO_02066"/>
<keyword evidence="2" id="KW-0808">Transferase</keyword>
<dbReference type="Gene3D" id="1.20.58.310">
    <property type="entry name" value="Polyphosphate kinase N-terminal domain"/>
    <property type="match status" value="1"/>
</dbReference>
<name>B6WBT3_9FIRM</name>
<dbReference type="Proteomes" id="UP000005451">
    <property type="component" value="Unassembled WGS sequence"/>
</dbReference>
<dbReference type="InterPro" id="IPR003414">
    <property type="entry name" value="PP_kinase"/>
</dbReference>
<dbReference type="eggNOG" id="COG0855">
    <property type="taxonomic scope" value="Bacteria"/>
</dbReference>
<dbReference type="AlphaFoldDB" id="B6WBT3"/>
<reference evidence="2 3" key="2">
    <citation type="submission" date="2008-10" db="EMBL/GenBank/DDBJ databases">
        <title>Draft genome sequence of Anaerococcus hydrogenalis (DSM 7454).</title>
        <authorList>
            <person name="Sudarsanam P."/>
            <person name="Ley R."/>
            <person name="Guruge J."/>
            <person name="Turnbaugh P.J."/>
            <person name="Mahowald M."/>
            <person name="Liep D."/>
            <person name="Gordon J."/>
        </authorList>
    </citation>
    <scope>NUCLEOTIDE SEQUENCE [LARGE SCALE GENOMIC DNA]</scope>
    <source>
        <strain evidence="2 3">DSM 7454</strain>
    </source>
</reference>
<evidence type="ECO:0000313" key="2">
    <source>
        <dbReference type="EMBL" id="EEB35102.1"/>
    </source>
</evidence>
<comment type="caution">
    <text evidence="2">The sequence shown here is derived from an EMBL/GenBank/DDBJ whole genome shotgun (WGS) entry which is preliminary data.</text>
</comment>
<dbReference type="Pfam" id="PF13089">
    <property type="entry name" value="PP_kinase_N"/>
    <property type="match status" value="1"/>
</dbReference>
<dbReference type="InterPro" id="IPR025198">
    <property type="entry name" value="PPK_N_dom"/>
</dbReference>
<gene>
    <name evidence="2" type="ORF">ANHYDRO_02066</name>
</gene>
<evidence type="ECO:0000259" key="1">
    <source>
        <dbReference type="Pfam" id="PF13089"/>
    </source>
</evidence>
<feature type="domain" description="Polyphosphate kinase N-terminal" evidence="1">
    <location>
        <begin position="7"/>
        <end position="49"/>
    </location>
</feature>
<reference evidence="2 3" key="1">
    <citation type="submission" date="2008-09" db="EMBL/GenBank/DDBJ databases">
        <authorList>
            <person name="Fulton L."/>
            <person name="Clifton S."/>
            <person name="Fulton B."/>
            <person name="Xu J."/>
            <person name="Minx P."/>
            <person name="Pepin K.H."/>
            <person name="Johnson M."/>
            <person name="Thiruvilangam P."/>
            <person name="Bhonagiri V."/>
            <person name="Nash W.E."/>
            <person name="Mardis E.R."/>
            <person name="Wilson R.K."/>
        </authorList>
    </citation>
    <scope>NUCLEOTIDE SEQUENCE [LARGE SCALE GENOMIC DNA]</scope>
    <source>
        <strain evidence="2 3">DSM 7454</strain>
    </source>
</reference>
<accession>B6WBT3</accession>
<organism evidence="2 3">
    <name type="scientific">Anaerococcus hydrogenalis DSM 7454</name>
    <dbReference type="NCBI Taxonomy" id="561177"/>
    <lineage>
        <taxon>Bacteria</taxon>
        <taxon>Bacillati</taxon>
        <taxon>Bacillota</taxon>
        <taxon>Tissierellia</taxon>
        <taxon>Tissierellales</taxon>
        <taxon>Peptoniphilaceae</taxon>
        <taxon>Anaerococcus</taxon>
    </lineage>
</organism>
<dbReference type="RefSeq" id="WP_004815916.1">
    <property type="nucleotide sequence ID" value="NZ_ABXA01000049.1"/>
</dbReference>
<dbReference type="GO" id="GO:0008976">
    <property type="term" value="F:polyphosphate kinase activity"/>
    <property type="evidence" value="ECO:0007669"/>
    <property type="project" value="InterPro"/>
</dbReference>
<dbReference type="EMBL" id="ABXA01000049">
    <property type="protein sequence ID" value="EEB35102.1"/>
    <property type="molecule type" value="Genomic_DNA"/>
</dbReference>
<keyword evidence="2" id="KW-0418">Kinase</keyword>